<name>A0A1T4UUS6_9GAMM</name>
<dbReference type="PROSITE" id="PS00108">
    <property type="entry name" value="PROTEIN_KINASE_ST"/>
    <property type="match status" value="1"/>
</dbReference>
<dbReference type="RefSeq" id="WP_078752889.1">
    <property type="nucleotide sequence ID" value="NZ_FUXU01000031.1"/>
</dbReference>
<dbReference type="Proteomes" id="UP000190162">
    <property type="component" value="Unassembled WGS sequence"/>
</dbReference>
<keyword evidence="3 6" id="KW-0418">Kinase</keyword>
<gene>
    <name evidence="6" type="ORF">SAMN02745132_02568</name>
</gene>
<dbReference type="SMART" id="SM00220">
    <property type="entry name" value="S_TKc"/>
    <property type="match status" value="1"/>
</dbReference>
<evidence type="ECO:0000256" key="1">
    <source>
        <dbReference type="ARBA" id="ARBA00022679"/>
    </source>
</evidence>
<dbReference type="AlphaFoldDB" id="A0A1T4UUS6"/>
<evidence type="ECO:0000256" key="2">
    <source>
        <dbReference type="ARBA" id="ARBA00022741"/>
    </source>
</evidence>
<accession>A0A1T4UUS6</accession>
<protein>
    <submittedName>
        <fullName evidence="6">Serine/threonine protein kinase</fullName>
    </submittedName>
</protein>
<evidence type="ECO:0000256" key="3">
    <source>
        <dbReference type="ARBA" id="ARBA00022777"/>
    </source>
</evidence>
<organism evidence="6 7">
    <name type="scientific">Enterovibrio nigricans DSM 22720</name>
    <dbReference type="NCBI Taxonomy" id="1121868"/>
    <lineage>
        <taxon>Bacteria</taxon>
        <taxon>Pseudomonadati</taxon>
        <taxon>Pseudomonadota</taxon>
        <taxon>Gammaproteobacteria</taxon>
        <taxon>Vibrionales</taxon>
        <taxon>Vibrionaceae</taxon>
        <taxon>Enterovibrio</taxon>
    </lineage>
</organism>
<dbReference type="InterPro" id="IPR000719">
    <property type="entry name" value="Prot_kinase_dom"/>
</dbReference>
<evidence type="ECO:0000259" key="5">
    <source>
        <dbReference type="PROSITE" id="PS50011"/>
    </source>
</evidence>
<keyword evidence="4" id="KW-0067">ATP-binding</keyword>
<dbReference type="PANTHER" id="PTHR43289">
    <property type="entry name" value="MITOGEN-ACTIVATED PROTEIN KINASE KINASE KINASE 20-RELATED"/>
    <property type="match status" value="1"/>
</dbReference>
<dbReference type="GO" id="GO:0005524">
    <property type="term" value="F:ATP binding"/>
    <property type="evidence" value="ECO:0007669"/>
    <property type="project" value="UniProtKB-KW"/>
</dbReference>
<evidence type="ECO:0000313" key="6">
    <source>
        <dbReference type="EMBL" id="SKA56386.1"/>
    </source>
</evidence>
<dbReference type="GO" id="GO:0004674">
    <property type="term" value="F:protein serine/threonine kinase activity"/>
    <property type="evidence" value="ECO:0007669"/>
    <property type="project" value="UniProtKB-KW"/>
</dbReference>
<dbReference type="CDD" id="cd14014">
    <property type="entry name" value="STKc_PknB_like"/>
    <property type="match status" value="1"/>
</dbReference>
<feature type="domain" description="Protein kinase" evidence="5">
    <location>
        <begin position="76"/>
        <end position="341"/>
    </location>
</feature>
<keyword evidence="6" id="KW-0723">Serine/threonine-protein kinase</keyword>
<dbReference type="InterPro" id="IPR011009">
    <property type="entry name" value="Kinase-like_dom_sf"/>
</dbReference>
<keyword evidence="1" id="KW-0808">Transferase</keyword>
<dbReference type="SUPFAM" id="SSF56112">
    <property type="entry name" value="Protein kinase-like (PK-like)"/>
    <property type="match status" value="1"/>
</dbReference>
<sequence>MEVSDLYVALLELSPDAQRIRLNEIRVENADVAEDLASMLDLSCDDLTLASNALFSSQAQSQASPDVIGKEVMGFRIERVLSEGGATGQVFLASQSLTSPDKPEQCQHFAAVKILRGSVLNLRARQTLFYREASNLIALNHPYICQFFGTGDLDGTPCIVTEYVNGSQLDVYLDIHRPSKAIRLHLLKQLMEGMAYAHSRGLYHGDLKPQNLLVDDQGNLKIIDLGFSKRIDDQASNEDGIAKDYITAFSRHWSAPEQKEGVWYRSRSDIYSLGMLFFYLLFERNDPFEIEEFQPSVSAAYFIEKGFDKESAAIIAKAVSRDASLRYRDADEMQQDISRWRNQFPVDAYSQSVFYRVCKGITRWPITSGIVFLSSALLVAASLSLVRQHVALVLEKQTSDEVVEQLSNILLYSQPELAHTFETPSIESLYRYAAKEWLASHSVMTDGARYQTGSLLIKGLQSLYIHDDTHAILKALNENDAVFDEKQQATLRLYRVRNLRLKASFDEGCIATWGDQTGCWAHEFSAMAWGNLSTKRQLSFHDWLIFGELVDMPGFQSAPFKQLVGPVTNEILTFILNDTPQWLALSFNEKHDLLSTYKQRMMNVDDPVSKDDIHRLFVLVDEWIAQTSFASETYLAVDSALNLAYVFNDKSRIAQYSETKDTLKAKTLSLNTTMLSYEPWVQTRLHKPEESIMALKETEVLITEKFGKQNALAQNAVDALSSAYFLLGQTEKAKTVLGLGQTPQFQINASLQPLFGTTPSQMTLAIFHRDWDGFHQAYSQYMTLSALQNNQKTPTHDDFYQLFNTLLRSPSGSLTVEEVKRHFPVHIGGISKLVYLYFATSITGHGGLSSAFFHEISQNDLSDFTIMYLSNGVPLMEEAVAYYTKGLMKQGQFTRAENIVENVLKRYNKQWHGSDFLQMQVLYFAEGYLDNGKNAEATNLWKDYALTTEGFAYRPDLFALAKKVSDSISSLR</sequence>
<proteinExistence type="predicted"/>
<evidence type="ECO:0000313" key="7">
    <source>
        <dbReference type="Proteomes" id="UP000190162"/>
    </source>
</evidence>
<dbReference type="PANTHER" id="PTHR43289:SF6">
    <property type="entry name" value="SERINE_THREONINE-PROTEIN KINASE NEKL-3"/>
    <property type="match status" value="1"/>
</dbReference>
<keyword evidence="2" id="KW-0547">Nucleotide-binding</keyword>
<dbReference type="Pfam" id="PF00069">
    <property type="entry name" value="Pkinase"/>
    <property type="match status" value="1"/>
</dbReference>
<dbReference type="InterPro" id="IPR008271">
    <property type="entry name" value="Ser/Thr_kinase_AS"/>
</dbReference>
<dbReference type="EMBL" id="FUXU01000031">
    <property type="protein sequence ID" value="SKA56386.1"/>
    <property type="molecule type" value="Genomic_DNA"/>
</dbReference>
<dbReference type="Gene3D" id="1.10.510.10">
    <property type="entry name" value="Transferase(Phosphotransferase) domain 1"/>
    <property type="match status" value="1"/>
</dbReference>
<dbReference type="OrthoDB" id="9801841at2"/>
<dbReference type="PROSITE" id="PS50011">
    <property type="entry name" value="PROTEIN_KINASE_DOM"/>
    <property type="match status" value="1"/>
</dbReference>
<evidence type="ECO:0000256" key="4">
    <source>
        <dbReference type="ARBA" id="ARBA00022840"/>
    </source>
</evidence>
<keyword evidence="7" id="KW-1185">Reference proteome</keyword>
<reference evidence="7" key="1">
    <citation type="submission" date="2017-02" db="EMBL/GenBank/DDBJ databases">
        <authorList>
            <person name="Varghese N."/>
            <person name="Submissions S."/>
        </authorList>
    </citation>
    <scope>NUCLEOTIDE SEQUENCE [LARGE SCALE GENOMIC DNA]</scope>
    <source>
        <strain evidence="7">DSM 22720</strain>
    </source>
</reference>